<reference evidence="2" key="1">
    <citation type="submission" date="2020-10" db="EMBL/GenBank/DDBJ databases">
        <authorList>
            <person name="Gilroy R."/>
        </authorList>
    </citation>
    <scope>NUCLEOTIDE SEQUENCE</scope>
    <source>
        <strain evidence="2">B1-13419</strain>
    </source>
</reference>
<proteinExistence type="predicted"/>
<organism evidence="2 3">
    <name type="scientific">Candidatus Cryptobacteroides faecigallinarum</name>
    <dbReference type="NCBI Taxonomy" id="2840763"/>
    <lineage>
        <taxon>Bacteria</taxon>
        <taxon>Pseudomonadati</taxon>
        <taxon>Bacteroidota</taxon>
        <taxon>Bacteroidia</taxon>
        <taxon>Bacteroidales</taxon>
        <taxon>Candidatus Cryptobacteroides</taxon>
    </lineage>
</organism>
<dbReference type="AlphaFoldDB" id="A0A9D9ILY0"/>
<dbReference type="PROSITE" id="PS51257">
    <property type="entry name" value="PROKAR_LIPOPROTEIN"/>
    <property type="match status" value="1"/>
</dbReference>
<sequence length="171" mass="18594">MKRFLMAAAVILSMLAVSCTKEGAPRFKGNYTFKTSGTVTVSPAGDESAEPQKLKLLDENGQMDVVVSDKNTGEMIVAMNILGGSVLTFNAVADGKTLTITPFSRQLTIPVTDEGSLLETAYPVASVTVSGYAERYADALMFWIEYEGKYTFQDVEYEIVSSDVSCWAKEN</sequence>
<accession>A0A9D9ILY0</accession>
<reference evidence="2" key="2">
    <citation type="journal article" date="2021" name="PeerJ">
        <title>Extensive microbial diversity within the chicken gut microbiome revealed by metagenomics and culture.</title>
        <authorList>
            <person name="Gilroy R."/>
            <person name="Ravi A."/>
            <person name="Getino M."/>
            <person name="Pursley I."/>
            <person name="Horton D.L."/>
            <person name="Alikhan N.F."/>
            <person name="Baker D."/>
            <person name="Gharbi K."/>
            <person name="Hall N."/>
            <person name="Watson M."/>
            <person name="Adriaenssens E.M."/>
            <person name="Foster-Nyarko E."/>
            <person name="Jarju S."/>
            <person name="Secka A."/>
            <person name="Antonio M."/>
            <person name="Oren A."/>
            <person name="Chaudhuri R.R."/>
            <person name="La Ragione R."/>
            <person name="Hildebrand F."/>
            <person name="Pallen M.J."/>
        </authorList>
    </citation>
    <scope>NUCLEOTIDE SEQUENCE</scope>
    <source>
        <strain evidence="2">B1-13419</strain>
    </source>
</reference>
<evidence type="ECO:0000313" key="2">
    <source>
        <dbReference type="EMBL" id="MBO8474720.1"/>
    </source>
</evidence>
<protein>
    <submittedName>
        <fullName evidence="2">Uncharacterized protein</fullName>
    </submittedName>
</protein>
<feature type="signal peptide" evidence="1">
    <location>
        <begin position="1"/>
        <end position="23"/>
    </location>
</feature>
<keyword evidence="1" id="KW-0732">Signal</keyword>
<feature type="chain" id="PRO_5038363640" evidence="1">
    <location>
        <begin position="24"/>
        <end position="171"/>
    </location>
</feature>
<evidence type="ECO:0000256" key="1">
    <source>
        <dbReference type="SAM" id="SignalP"/>
    </source>
</evidence>
<dbReference type="Proteomes" id="UP000823757">
    <property type="component" value="Unassembled WGS sequence"/>
</dbReference>
<gene>
    <name evidence="2" type="ORF">IAB91_05460</name>
</gene>
<dbReference type="EMBL" id="JADIMD010000082">
    <property type="protein sequence ID" value="MBO8474720.1"/>
    <property type="molecule type" value="Genomic_DNA"/>
</dbReference>
<comment type="caution">
    <text evidence="2">The sequence shown here is derived from an EMBL/GenBank/DDBJ whole genome shotgun (WGS) entry which is preliminary data.</text>
</comment>
<name>A0A9D9ILY0_9BACT</name>
<evidence type="ECO:0000313" key="3">
    <source>
        <dbReference type="Proteomes" id="UP000823757"/>
    </source>
</evidence>